<keyword evidence="3" id="KW-0547">Nucleotide-binding</keyword>
<dbReference type="RefSeq" id="WP_014436621.1">
    <property type="nucleotide sequence ID" value="NC_017080.1"/>
</dbReference>
<dbReference type="InterPro" id="IPR017911">
    <property type="entry name" value="MacB-like_ATP-bd"/>
</dbReference>
<dbReference type="SMART" id="SM00382">
    <property type="entry name" value="AAA"/>
    <property type="match status" value="1"/>
</dbReference>
<accession>I0IDR4</accession>
<comment type="similarity">
    <text evidence="1">Belongs to the ABC transporter superfamily.</text>
</comment>
<dbReference type="GO" id="GO:0005886">
    <property type="term" value="C:plasma membrane"/>
    <property type="evidence" value="ECO:0007669"/>
    <property type="project" value="TreeGrafter"/>
</dbReference>
<dbReference type="Proteomes" id="UP000007881">
    <property type="component" value="Chromosome"/>
</dbReference>
<feature type="domain" description="ABC transporter" evidence="5">
    <location>
        <begin position="12"/>
        <end position="264"/>
    </location>
</feature>
<proteinExistence type="inferred from homology"/>
<reference evidence="6 7" key="1">
    <citation type="submission" date="2012-02" db="EMBL/GenBank/DDBJ databases">
        <title>Complete genome sequence of Phycisphaera mikurensis NBRC 102666.</title>
        <authorList>
            <person name="Ankai A."/>
            <person name="Hosoyama A."/>
            <person name="Terui Y."/>
            <person name="Sekine M."/>
            <person name="Fukai R."/>
            <person name="Kato Y."/>
            <person name="Nakamura S."/>
            <person name="Yamada-Narita S."/>
            <person name="Kawakoshi A."/>
            <person name="Fukunaga Y."/>
            <person name="Yamazaki S."/>
            <person name="Fujita N."/>
        </authorList>
    </citation>
    <scope>NUCLEOTIDE SEQUENCE [LARGE SCALE GENOMIC DNA]</scope>
    <source>
        <strain evidence="7">NBRC 102666 / KCTC 22515 / FYK2301M01</strain>
    </source>
</reference>
<gene>
    <name evidence="6" type="ordered locus">PSMK_12430</name>
</gene>
<dbReference type="InterPro" id="IPR027417">
    <property type="entry name" value="P-loop_NTPase"/>
</dbReference>
<dbReference type="PROSITE" id="PS00211">
    <property type="entry name" value="ABC_TRANSPORTER_1"/>
    <property type="match status" value="1"/>
</dbReference>
<dbReference type="STRING" id="1142394.PSMK_12430"/>
<dbReference type="PROSITE" id="PS50893">
    <property type="entry name" value="ABC_TRANSPORTER_2"/>
    <property type="match status" value="1"/>
</dbReference>
<evidence type="ECO:0000256" key="1">
    <source>
        <dbReference type="ARBA" id="ARBA00005417"/>
    </source>
</evidence>
<keyword evidence="4 6" id="KW-0067">ATP-binding</keyword>
<dbReference type="PANTHER" id="PTHR24220:SF689">
    <property type="entry name" value="LIPOPROTEIN-RELEASING SYSTEM ATP-BINDING PROTEIN LOLD"/>
    <property type="match status" value="1"/>
</dbReference>
<dbReference type="GO" id="GO:0022857">
    <property type="term" value="F:transmembrane transporter activity"/>
    <property type="evidence" value="ECO:0007669"/>
    <property type="project" value="TreeGrafter"/>
</dbReference>
<dbReference type="eggNOG" id="COG1136">
    <property type="taxonomic scope" value="Bacteria"/>
</dbReference>
<dbReference type="HOGENOM" id="CLU_000604_1_22_0"/>
<dbReference type="InterPro" id="IPR017871">
    <property type="entry name" value="ABC_transporter-like_CS"/>
</dbReference>
<sequence>MSDAAPPTAGLLVAKAVSRTFREGGRDLRVLDGLGLAVDAGDCLAILGRSGSGKSTLLHLLAGLDRPDPTAAGTPAGGGLFFRGENVYGGSERRLDRYRRSSIGLVFQSYHLIGELSALQNVLLAARVATPLTRWPSTRREAKARAADLLGRVGLGDRLHHRPGKLSGGERQRVAIARALVNEPAILLADEPTGNLDATTGREVLDLFLGLHRAGQTLVLVTHDDKVARAAERVVVLEGGRLVEETAAARGVLVPGKRGRDADRRA</sequence>
<dbReference type="GO" id="GO:0016887">
    <property type="term" value="F:ATP hydrolysis activity"/>
    <property type="evidence" value="ECO:0007669"/>
    <property type="project" value="InterPro"/>
</dbReference>
<protein>
    <submittedName>
        <fullName evidence="6">Putative ABC transporter ATP-binding protein</fullName>
    </submittedName>
</protein>
<dbReference type="Pfam" id="PF00005">
    <property type="entry name" value="ABC_tran"/>
    <property type="match status" value="1"/>
</dbReference>
<dbReference type="EMBL" id="AP012338">
    <property type="protein sequence ID" value="BAM03402.1"/>
    <property type="molecule type" value="Genomic_DNA"/>
</dbReference>
<evidence type="ECO:0000256" key="4">
    <source>
        <dbReference type="ARBA" id="ARBA00022840"/>
    </source>
</evidence>
<dbReference type="Gene3D" id="3.40.50.300">
    <property type="entry name" value="P-loop containing nucleotide triphosphate hydrolases"/>
    <property type="match status" value="1"/>
</dbReference>
<organism evidence="6 7">
    <name type="scientific">Phycisphaera mikurensis (strain NBRC 102666 / KCTC 22515 / FYK2301M01)</name>
    <dbReference type="NCBI Taxonomy" id="1142394"/>
    <lineage>
        <taxon>Bacteria</taxon>
        <taxon>Pseudomonadati</taxon>
        <taxon>Planctomycetota</taxon>
        <taxon>Phycisphaerae</taxon>
        <taxon>Phycisphaerales</taxon>
        <taxon>Phycisphaeraceae</taxon>
        <taxon>Phycisphaera</taxon>
    </lineage>
</organism>
<evidence type="ECO:0000259" key="5">
    <source>
        <dbReference type="PROSITE" id="PS50893"/>
    </source>
</evidence>
<name>I0IDR4_PHYMF</name>
<evidence type="ECO:0000256" key="3">
    <source>
        <dbReference type="ARBA" id="ARBA00022741"/>
    </source>
</evidence>
<evidence type="ECO:0000256" key="2">
    <source>
        <dbReference type="ARBA" id="ARBA00022448"/>
    </source>
</evidence>
<keyword evidence="7" id="KW-1185">Reference proteome</keyword>
<dbReference type="CDD" id="cd03255">
    <property type="entry name" value="ABC_MJ0796_LolCDE_FtsE"/>
    <property type="match status" value="1"/>
</dbReference>
<dbReference type="KEGG" id="phm:PSMK_12430"/>
<keyword evidence="2" id="KW-0813">Transport</keyword>
<evidence type="ECO:0000313" key="6">
    <source>
        <dbReference type="EMBL" id="BAM03402.1"/>
    </source>
</evidence>
<dbReference type="GO" id="GO:0005524">
    <property type="term" value="F:ATP binding"/>
    <property type="evidence" value="ECO:0007669"/>
    <property type="project" value="UniProtKB-KW"/>
</dbReference>
<dbReference type="InterPro" id="IPR003593">
    <property type="entry name" value="AAA+_ATPase"/>
</dbReference>
<evidence type="ECO:0000313" key="7">
    <source>
        <dbReference type="Proteomes" id="UP000007881"/>
    </source>
</evidence>
<dbReference type="SUPFAM" id="SSF52540">
    <property type="entry name" value="P-loop containing nucleoside triphosphate hydrolases"/>
    <property type="match status" value="1"/>
</dbReference>
<dbReference type="InterPro" id="IPR015854">
    <property type="entry name" value="ABC_transpr_LolD-like"/>
</dbReference>
<dbReference type="InterPro" id="IPR003439">
    <property type="entry name" value="ABC_transporter-like_ATP-bd"/>
</dbReference>
<dbReference type="AlphaFoldDB" id="I0IDR4"/>
<dbReference type="PANTHER" id="PTHR24220">
    <property type="entry name" value="IMPORT ATP-BINDING PROTEIN"/>
    <property type="match status" value="1"/>
</dbReference>